<gene>
    <name evidence="1" type="ORF">I5731_16400</name>
</gene>
<comment type="caution">
    <text evidence="1">The sequence shown here is derived from an EMBL/GenBank/DDBJ whole genome shotgun (WGS) entry which is preliminary data.</text>
</comment>
<dbReference type="Proteomes" id="UP000631694">
    <property type="component" value="Unassembled WGS sequence"/>
</dbReference>
<accession>A0A931I5W1</accession>
<reference evidence="1" key="1">
    <citation type="submission" date="2020-12" db="EMBL/GenBank/DDBJ databases">
        <title>Methylobrevis albus sp. nov., isolated from fresh water lack sediment.</title>
        <authorList>
            <person name="Zou Q."/>
        </authorList>
    </citation>
    <scope>NUCLEOTIDE SEQUENCE</scope>
    <source>
        <strain evidence="1">L22</strain>
    </source>
</reference>
<proteinExistence type="predicted"/>
<dbReference type="RefSeq" id="WP_197312485.1">
    <property type="nucleotide sequence ID" value="NZ_JADZLT010000054.1"/>
</dbReference>
<evidence type="ECO:0000313" key="2">
    <source>
        <dbReference type="Proteomes" id="UP000631694"/>
    </source>
</evidence>
<keyword evidence="2" id="KW-1185">Reference proteome</keyword>
<organism evidence="1 2">
    <name type="scientific">Methylobrevis albus</name>
    <dbReference type="NCBI Taxonomy" id="2793297"/>
    <lineage>
        <taxon>Bacteria</taxon>
        <taxon>Pseudomonadati</taxon>
        <taxon>Pseudomonadota</taxon>
        <taxon>Alphaproteobacteria</taxon>
        <taxon>Hyphomicrobiales</taxon>
        <taxon>Pleomorphomonadaceae</taxon>
        <taxon>Methylobrevis</taxon>
    </lineage>
</organism>
<name>A0A931I5W1_9HYPH</name>
<sequence>MRFDRKLAAAATALVERLRPAPTTVDEDDIRLMPGETRVALVTLFGVPRADVPDILTATAATLARFDRVVYLTDDPDFSELRRRGATFEYLPALSEITTRGAGLPWARYLAERRTILVAKWRPVQEISYGLSFDDLIAAVAAAAAETPGAAEF</sequence>
<evidence type="ECO:0000313" key="1">
    <source>
        <dbReference type="EMBL" id="MBH0239406.1"/>
    </source>
</evidence>
<dbReference type="AlphaFoldDB" id="A0A931I5W1"/>
<dbReference type="EMBL" id="JADZLT010000054">
    <property type="protein sequence ID" value="MBH0239406.1"/>
    <property type="molecule type" value="Genomic_DNA"/>
</dbReference>
<protein>
    <submittedName>
        <fullName evidence="1">Uncharacterized protein</fullName>
    </submittedName>
</protein>